<dbReference type="AlphaFoldDB" id="A0A2N3LRH1"/>
<keyword evidence="2" id="KW-1185">Reference proteome</keyword>
<dbReference type="OrthoDB" id="2889170at2"/>
<organism evidence="1 2">
    <name type="scientific">Heyndrickxia camelliae</name>
    <dbReference type="NCBI Taxonomy" id="1707093"/>
    <lineage>
        <taxon>Bacteria</taxon>
        <taxon>Bacillati</taxon>
        <taxon>Bacillota</taxon>
        <taxon>Bacilli</taxon>
        <taxon>Bacillales</taxon>
        <taxon>Bacillaceae</taxon>
        <taxon>Heyndrickxia</taxon>
    </lineage>
</organism>
<accession>A0A2N3LRH1</accession>
<evidence type="ECO:0000313" key="2">
    <source>
        <dbReference type="Proteomes" id="UP000233440"/>
    </source>
</evidence>
<dbReference type="EMBL" id="PIQO01000001">
    <property type="protein sequence ID" value="PKR87123.1"/>
    <property type="molecule type" value="Genomic_DNA"/>
</dbReference>
<evidence type="ECO:0000313" key="1">
    <source>
        <dbReference type="EMBL" id="PKR87123.1"/>
    </source>
</evidence>
<gene>
    <name evidence="1" type="ORF">CWO92_01160</name>
</gene>
<protein>
    <submittedName>
        <fullName evidence="1">Uncharacterized protein</fullName>
    </submittedName>
</protein>
<dbReference type="Proteomes" id="UP000233440">
    <property type="component" value="Unassembled WGS sequence"/>
</dbReference>
<reference evidence="1 2" key="1">
    <citation type="submission" date="2017-11" db="EMBL/GenBank/DDBJ databases">
        <title>Bacillus camelliae sp. nov., isolated from pu'er tea.</title>
        <authorList>
            <person name="Niu L."/>
        </authorList>
    </citation>
    <scope>NUCLEOTIDE SEQUENCE [LARGE SCALE GENOMIC DNA]</scope>
    <source>
        <strain evidence="1 2">7578-1</strain>
    </source>
</reference>
<proteinExistence type="predicted"/>
<name>A0A2N3LRH1_9BACI</name>
<sequence>MERVWVDTCGSWQNCTEETIQAFLAACEEYSIDPQYCMSWVEQHQAQIPNWTNVSQRSLDWINQHTSTSSPISRNNENLQ</sequence>
<comment type="caution">
    <text evidence="1">The sequence shown here is derived from an EMBL/GenBank/DDBJ whole genome shotgun (WGS) entry which is preliminary data.</text>
</comment>